<feature type="compositionally biased region" description="Polar residues" evidence="3">
    <location>
        <begin position="101"/>
        <end position="113"/>
    </location>
</feature>
<dbReference type="AlphaFoldDB" id="A0AAN7VG37"/>
<feature type="compositionally biased region" description="Basic residues" evidence="3">
    <location>
        <begin position="153"/>
        <end position="165"/>
    </location>
</feature>
<keyword evidence="6" id="KW-1185">Reference proteome</keyword>
<accession>A0AAN7VG37</accession>
<keyword evidence="2" id="KW-0539">Nucleus</keyword>
<reference evidence="5 6" key="1">
    <citation type="journal article" date="2024" name="Insects">
        <title>An Improved Chromosome-Level Genome Assembly of the Firefly Pyrocoelia pectoralis.</title>
        <authorList>
            <person name="Fu X."/>
            <person name="Meyer-Rochow V.B."/>
            <person name="Ballantyne L."/>
            <person name="Zhu X."/>
        </authorList>
    </citation>
    <scope>NUCLEOTIDE SEQUENCE [LARGE SCALE GENOMIC DNA]</scope>
    <source>
        <strain evidence="5">XCY_ONT2</strain>
    </source>
</reference>
<gene>
    <name evidence="5" type="ORF">RI129_008921</name>
</gene>
<dbReference type="Proteomes" id="UP001329430">
    <property type="component" value="Chromosome 6"/>
</dbReference>
<feature type="domain" description="Cell growth-regulating nucleolar protein-like winged helix" evidence="4">
    <location>
        <begin position="187"/>
        <end position="249"/>
    </location>
</feature>
<protein>
    <recommendedName>
        <fullName evidence="4">Cell growth-regulating nucleolar protein-like winged helix domain-containing protein</fullName>
    </recommendedName>
</protein>
<feature type="region of interest" description="Disordered" evidence="3">
    <location>
        <begin position="1"/>
        <end position="168"/>
    </location>
</feature>
<comment type="caution">
    <text evidence="5">The sequence shown here is derived from an EMBL/GenBank/DDBJ whole genome shotgun (WGS) entry which is preliminary data.</text>
</comment>
<dbReference type="InterPro" id="IPR058719">
    <property type="entry name" value="WHD_LYAR"/>
</dbReference>
<dbReference type="EMBL" id="JAVRBK010000006">
    <property type="protein sequence ID" value="KAK5642754.1"/>
    <property type="molecule type" value="Genomic_DNA"/>
</dbReference>
<sequence>MGKKKVVEKQNQNNVTSKQAKKKLSKVQKANNDQPGVTKQMKKKGSKQVESLNKEWIAENLTDPSSSQKFIKLNKKQKVHNNESNPKNLKKVKKSGRTPPNEITQNVHITNPTILIKRQKLDRDPDNSNQMKKIKKTKTNESIDTESTSNETKKKKKRVKQKKKRTGVEAASATKIAPNAGKYLLINLITMTLNQNEKSMPVTKLQKKVLKKYCQIKGAEEGPKLIKEFHQSLKLTKGVEVLDDKAKLINQ</sequence>
<organism evidence="5 6">
    <name type="scientific">Pyrocoelia pectoralis</name>
    <dbReference type="NCBI Taxonomy" id="417401"/>
    <lineage>
        <taxon>Eukaryota</taxon>
        <taxon>Metazoa</taxon>
        <taxon>Ecdysozoa</taxon>
        <taxon>Arthropoda</taxon>
        <taxon>Hexapoda</taxon>
        <taxon>Insecta</taxon>
        <taxon>Pterygota</taxon>
        <taxon>Neoptera</taxon>
        <taxon>Endopterygota</taxon>
        <taxon>Coleoptera</taxon>
        <taxon>Polyphaga</taxon>
        <taxon>Elateriformia</taxon>
        <taxon>Elateroidea</taxon>
        <taxon>Lampyridae</taxon>
        <taxon>Lampyrinae</taxon>
        <taxon>Pyrocoelia</taxon>
    </lineage>
</organism>
<evidence type="ECO:0000256" key="2">
    <source>
        <dbReference type="ARBA" id="ARBA00023242"/>
    </source>
</evidence>
<dbReference type="Pfam" id="PF25879">
    <property type="entry name" value="WHD_LYAR"/>
    <property type="match status" value="1"/>
</dbReference>
<evidence type="ECO:0000256" key="1">
    <source>
        <dbReference type="ARBA" id="ARBA00004123"/>
    </source>
</evidence>
<evidence type="ECO:0000259" key="4">
    <source>
        <dbReference type="Pfam" id="PF25879"/>
    </source>
</evidence>
<evidence type="ECO:0000256" key="3">
    <source>
        <dbReference type="SAM" id="MobiDB-lite"/>
    </source>
</evidence>
<comment type="subcellular location">
    <subcellularLocation>
        <location evidence="1">Nucleus</location>
    </subcellularLocation>
</comment>
<proteinExistence type="predicted"/>
<feature type="compositionally biased region" description="Polar residues" evidence="3">
    <location>
        <begin position="140"/>
        <end position="150"/>
    </location>
</feature>
<name>A0AAN7VG37_9COLE</name>
<feature type="compositionally biased region" description="Low complexity" evidence="3">
    <location>
        <begin position="9"/>
        <end position="18"/>
    </location>
</feature>
<evidence type="ECO:0000313" key="5">
    <source>
        <dbReference type="EMBL" id="KAK5642754.1"/>
    </source>
</evidence>
<evidence type="ECO:0000313" key="6">
    <source>
        <dbReference type="Proteomes" id="UP001329430"/>
    </source>
</evidence>